<accession>A0A0E9QW56</accession>
<reference evidence="1" key="2">
    <citation type="journal article" date="2015" name="Fish Shellfish Immunol.">
        <title>Early steps in the European eel (Anguilla anguilla)-Vibrio vulnificus interaction in the gills: Role of the RtxA13 toxin.</title>
        <authorList>
            <person name="Callol A."/>
            <person name="Pajuelo D."/>
            <person name="Ebbesson L."/>
            <person name="Teles M."/>
            <person name="MacKenzie S."/>
            <person name="Amaro C."/>
        </authorList>
    </citation>
    <scope>NUCLEOTIDE SEQUENCE</scope>
</reference>
<name>A0A0E9QW56_ANGAN</name>
<sequence>MYLAYTFDLVQLKHIQNGGIVGKLLGNWACNPKVADQSRVPNLNCFSTYPAA</sequence>
<dbReference type="AlphaFoldDB" id="A0A0E9QW56"/>
<protein>
    <submittedName>
        <fullName evidence="1">Uncharacterized protein</fullName>
    </submittedName>
</protein>
<proteinExistence type="predicted"/>
<reference evidence="1" key="1">
    <citation type="submission" date="2014-11" db="EMBL/GenBank/DDBJ databases">
        <authorList>
            <person name="Amaro Gonzalez C."/>
        </authorList>
    </citation>
    <scope>NUCLEOTIDE SEQUENCE</scope>
</reference>
<dbReference type="EMBL" id="GBXM01087376">
    <property type="protein sequence ID" value="JAH21201.1"/>
    <property type="molecule type" value="Transcribed_RNA"/>
</dbReference>
<evidence type="ECO:0000313" key="1">
    <source>
        <dbReference type="EMBL" id="JAH21201.1"/>
    </source>
</evidence>
<organism evidence="1">
    <name type="scientific">Anguilla anguilla</name>
    <name type="common">European freshwater eel</name>
    <name type="synonym">Muraena anguilla</name>
    <dbReference type="NCBI Taxonomy" id="7936"/>
    <lineage>
        <taxon>Eukaryota</taxon>
        <taxon>Metazoa</taxon>
        <taxon>Chordata</taxon>
        <taxon>Craniata</taxon>
        <taxon>Vertebrata</taxon>
        <taxon>Euteleostomi</taxon>
        <taxon>Actinopterygii</taxon>
        <taxon>Neopterygii</taxon>
        <taxon>Teleostei</taxon>
        <taxon>Anguilliformes</taxon>
        <taxon>Anguillidae</taxon>
        <taxon>Anguilla</taxon>
    </lineage>
</organism>